<keyword evidence="2" id="KW-0472">Membrane</keyword>
<gene>
    <name evidence="3" type="ORF">S1361_18215</name>
</gene>
<proteinExistence type="predicted"/>
<feature type="region of interest" description="Disordered" evidence="1">
    <location>
        <begin position="72"/>
        <end position="103"/>
    </location>
</feature>
<evidence type="ECO:0000256" key="1">
    <source>
        <dbReference type="SAM" id="MobiDB-lite"/>
    </source>
</evidence>
<dbReference type="Proteomes" id="UP000663908">
    <property type="component" value="Chromosome"/>
</dbReference>
<feature type="transmembrane region" description="Helical" evidence="2">
    <location>
        <begin position="45"/>
        <end position="65"/>
    </location>
</feature>
<name>A0ABX7TRI2_STRCY</name>
<evidence type="ECO:0000313" key="4">
    <source>
        <dbReference type="Proteomes" id="UP000663908"/>
    </source>
</evidence>
<accession>A0ABX7TRI2</accession>
<dbReference type="RefSeq" id="WP_208032902.1">
    <property type="nucleotide sequence ID" value="NZ_CP071839.1"/>
</dbReference>
<protein>
    <submittedName>
        <fullName evidence="3">Uncharacterized protein</fullName>
    </submittedName>
</protein>
<dbReference type="EMBL" id="CP071839">
    <property type="protein sequence ID" value="QTD99292.1"/>
    <property type="molecule type" value="Genomic_DNA"/>
</dbReference>
<feature type="compositionally biased region" description="Pro residues" evidence="1">
    <location>
        <begin position="86"/>
        <end position="98"/>
    </location>
</feature>
<organism evidence="3 4">
    <name type="scientific">Streptomyces cyanogenus</name>
    <dbReference type="NCBI Taxonomy" id="80860"/>
    <lineage>
        <taxon>Bacteria</taxon>
        <taxon>Bacillati</taxon>
        <taxon>Actinomycetota</taxon>
        <taxon>Actinomycetes</taxon>
        <taxon>Kitasatosporales</taxon>
        <taxon>Streptomycetaceae</taxon>
        <taxon>Streptomyces</taxon>
    </lineage>
</organism>
<reference evidence="3 4" key="1">
    <citation type="submission" date="2021-03" db="EMBL/GenBank/DDBJ databases">
        <title>Complete genome sequence of Streptomyces cyanogenus S136, producer of anticancer angucycline landomycin A.</title>
        <authorList>
            <person name="Hrab P."/>
            <person name="Ruckert C."/>
            <person name="Busche T."/>
            <person name="Ostash I."/>
            <person name="Kalinowski J."/>
            <person name="Fedorenko V."/>
            <person name="Yushchuk O."/>
            <person name="Ostash B."/>
        </authorList>
    </citation>
    <scope>NUCLEOTIDE SEQUENCE [LARGE SCALE GENOMIC DNA]</scope>
    <source>
        <strain evidence="3 4">S136</strain>
    </source>
</reference>
<evidence type="ECO:0000313" key="3">
    <source>
        <dbReference type="EMBL" id="QTD99292.1"/>
    </source>
</evidence>
<evidence type="ECO:0000256" key="2">
    <source>
        <dbReference type="SAM" id="Phobius"/>
    </source>
</evidence>
<sequence length="216" mass="22751">MSDDLVPDDLTTALRELATANERPPALGAPGIRRRAVRRNRRRRTALVLGAGAAALALAAFALALNPGDGTPAHRQAPAATAPRLPASPTPTPTPTPLTSPVTGTVDVERRVLTVDGRVMRITSGYPTRPSAGLLTVAAKLDLTRDTAYGLTKSACKVAEPYVVELRGTDRSSLYVGSLACGPRGAWIGLDTKNAVWLYNRLRPGDTLSVAVTPRT</sequence>
<keyword evidence="2" id="KW-1133">Transmembrane helix</keyword>
<keyword evidence="2" id="KW-0812">Transmembrane</keyword>
<keyword evidence="4" id="KW-1185">Reference proteome</keyword>